<comment type="caution">
    <text evidence="2">The sequence shown here is derived from an EMBL/GenBank/DDBJ whole genome shotgun (WGS) entry which is preliminary data.</text>
</comment>
<evidence type="ECO:0000313" key="3">
    <source>
        <dbReference type="Proteomes" id="UP001150924"/>
    </source>
</evidence>
<reference evidence="2" key="1">
    <citation type="submission" date="2022-11" db="EMBL/GenBank/DDBJ databases">
        <title>Minimal conservation of predation-associated metabolite biosynthetic gene clusters underscores biosynthetic potential of Myxococcota including descriptions for ten novel species: Archangium lansinium sp. nov., Myxococcus landrumus sp. nov., Nannocystis bai.</title>
        <authorList>
            <person name="Ahearne A."/>
            <person name="Stevens C."/>
            <person name="Phillips K."/>
        </authorList>
    </citation>
    <scope>NUCLEOTIDE SEQUENCE</scope>
    <source>
        <strain evidence="2">Na p29</strain>
    </source>
</reference>
<proteinExistence type="predicted"/>
<name>A0A9X3IYL1_9BACT</name>
<dbReference type="AlphaFoldDB" id="A0A9X3IYL1"/>
<dbReference type="EMBL" id="JAPNKE010000002">
    <property type="protein sequence ID" value="MCY1008606.1"/>
    <property type="molecule type" value="Genomic_DNA"/>
</dbReference>
<keyword evidence="1" id="KW-0732">Signal</keyword>
<gene>
    <name evidence="2" type="ORF">OV079_24195</name>
</gene>
<sequence length="200" mass="20795">MHLPAAVASLFLSLFAAPATAESPPAPVPRATADDFYSGLEAPITQENVRVSAEDGYFEVSFNLREVGRVSITVYWEDEGSGRGHVTVGEAVVAEVSFVDGVLASEWADLTGLQTHQVQDVLASVVQAWQKNGVTEALGVVSRDGKCEVAGNIAGASTGTLVGAGCLLLIKKKWCVGAGSFVSKKVTGWITGKCNGAQNG</sequence>
<feature type="chain" id="PRO_5040807993" description="Lipoprotein" evidence="1">
    <location>
        <begin position="22"/>
        <end position="200"/>
    </location>
</feature>
<evidence type="ECO:0000256" key="1">
    <source>
        <dbReference type="SAM" id="SignalP"/>
    </source>
</evidence>
<feature type="signal peptide" evidence="1">
    <location>
        <begin position="1"/>
        <end position="21"/>
    </location>
</feature>
<organism evidence="2 3">
    <name type="scientific">Nannocystis pusilla</name>
    <dbReference type="NCBI Taxonomy" id="889268"/>
    <lineage>
        <taxon>Bacteria</taxon>
        <taxon>Pseudomonadati</taxon>
        <taxon>Myxococcota</taxon>
        <taxon>Polyangia</taxon>
        <taxon>Nannocystales</taxon>
        <taxon>Nannocystaceae</taxon>
        <taxon>Nannocystis</taxon>
    </lineage>
</organism>
<protein>
    <recommendedName>
        <fullName evidence="4">Lipoprotein</fullName>
    </recommendedName>
</protein>
<dbReference type="RefSeq" id="WP_267771208.1">
    <property type="nucleotide sequence ID" value="NZ_JAPNKE010000002.1"/>
</dbReference>
<dbReference type="Proteomes" id="UP001150924">
    <property type="component" value="Unassembled WGS sequence"/>
</dbReference>
<evidence type="ECO:0008006" key="4">
    <source>
        <dbReference type="Google" id="ProtNLM"/>
    </source>
</evidence>
<accession>A0A9X3IYL1</accession>
<keyword evidence="3" id="KW-1185">Reference proteome</keyword>
<evidence type="ECO:0000313" key="2">
    <source>
        <dbReference type="EMBL" id="MCY1008606.1"/>
    </source>
</evidence>